<evidence type="ECO:0000313" key="2">
    <source>
        <dbReference type="EMBL" id="KAI7744848.1"/>
    </source>
</evidence>
<evidence type="ECO:0000313" key="3">
    <source>
        <dbReference type="Proteomes" id="UP001206925"/>
    </source>
</evidence>
<feature type="region of interest" description="Disordered" evidence="1">
    <location>
        <begin position="44"/>
        <end position="66"/>
    </location>
</feature>
<protein>
    <submittedName>
        <fullName evidence="2">Uncharacterized protein</fullName>
    </submittedName>
</protein>
<sequence length="66" mass="7356">MVENIGSNTDSKHWGLKLERWVGQERFRIHARKLSMLDAMLDYADAGPNPKHDPTRGRGGGGGRNP</sequence>
<name>A0AAD5CMV1_AMBAR</name>
<dbReference type="EMBL" id="JAMZMK010007429">
    <property type="protein sequence ID" value="KAI7744848.1"/>
    <property type="molecule type" value="Genomic_DNA"/>
</dbReference>
<reference evidence="2" key="1">
    <citation type="submission" date="2022-06" db="EMBL/GenBank/DDBJ databases">
        <title>Uncovering the hologenomic basis of an extraordinary plant invasion.</title>
        <authorList>
            <person name="Bieker V.C."/>
            <person name="Martin M.D."/>
            <person name="Gilbert T."/>
            <person name="Hodgins K."/>
            <person name="Battlay P."/>
            <person name="Petersen B."/>
            <person name="Wilson J."/>
        </authorList>
    </citation>
    <scope>NUCLEOTIDE SEQUENCE</scope>
    <source>
        <strain evidence="2">AA19_3_7</strain>
        <tissue evidence="2">Leaf</tissue>
    </source>
</reference>
<proteinExistence type="predicted"/>
<dbReference type="Proteomes" id="UP001206925">
    <property type="component" value="Unassembled WGS sequence"/>
</dbReference>
<dbReference type="PANTHER" id="PTHR34467:SF1">
    <property type="entry name" value="OS05G0542300 PROTEIN"/>
    <property type="match status" value="1"/>
</dbReference>
<dbReference type="AlphaFoldDB" id="A0AAD5CMV1"/>
<keyword evidence="3" id="KW-1185">Reference proteome</keyword>
<evidence type="ECO:0000256" key="1">
    <source>
        <dbReference type="SAM" id="MobiDB-lite"/>
    </source>
</evidence>
<organism evidence="2 3">
    <name type="scientific">Ambrosia artemisiifolia</name>
    <name type="common">Common ragweed</name>
    <dbReference type="NCBI Taxonomy" id="4212"/>
    <lineage>
        <taxon>Eukaryota</taxon>
        <taxon>Viridiplantae</taxon>
        <taxon>Streptophyta</taxon>
        <taxon>Embryophyta</taxon>
        <taxon>Tracheophyta</taxon>
        <taxon>Spermatophyta</taxon>
        <taxon>Magnoliopsida</taxon>
        <taxon>eudicotyledons</taxon>
        <taxon>Gunneridae</taxon>
        <taxon>Pentapetalae</taxon>
        <taxon>asterids</taxon>
        <taxon>campanulids</taxon>
        <taxon>Asterales</taxon>
        <taxon>Asteraceae</taxon>
        <taxon>Asteroideae</taxon>
        <taxon>Heliantheae alliance</taxon>
        <taxon>Heliantheae</taxon>
        <taxon>Ambrosia</taxon>
    </lineage>
</organism>
<comment type="caution">
    <text evidence="2">The sequence shown here is derived from an EMBL/GenBank/DDBJ whole genome shotgun (WGS) entry which is preliminary data.</text>
</comment>
<feature type="compositionally biased region" description="Gly residues" evidence="1">
    <location>
        <begin position="57"/>
        <end position="66"/>
    </location>
</feature>
<gene>
    <name evidence="2" type="ORF">M8C21_029843</name>
</gene>
<dbReference type="PANTHER" id="PTHR34467">
    <property type="entry name" value="TRANSMEMBRANE PROTEIN"/>
    <property type="match status" value="1"/>
</dbReference>
<accession>A0AAD5CMV1</accession>